<organism evidence="4 5">
    <name type="scientific">Panicum miliaceum</name>
    <name type="common">Proso millet</name>
    <name type="synonym">Broomcorn millet</name>
    <dbReference type="NCBI Taxonomy" id="4540"/>
    <lineage>
        <taxon>Eukaryota</taxon>
        <taxon>Viridiplantae</taxon>
        <taxon>Streptophyta</taxon>
        <taxon>Embryophyta</taxon>
        <taxon>Tracheophyta</taxon>
        <taxon>Spermatophyta</taxon>
        <taxon>Magnoliopsida</taxon>
        <taxon>Liliopsida</taxon>
        <taxon>Poales</taxon>
        <taxon>Poaceae</taxon>
        <taxon>PACMAD clade</taxon>
        <taxon>Panicoideae</taxon>
        <taxon>Panicodae</taxon>
        <taxon>Paniceae</taxon>
        <taxon>Panicinae</taxon>
        <taxon>Panicum</taxon>
        <taxon>Panicum sect. Panicum</taxon>
    </lineage>
</organism>
<keyword evidence="1" id="KW-0479">Metal-binding</keyword>
<dbReference type="PROSITE" id="PS50158">
    <property type="entry name" value="ZF_CCHC"/>
    <property type="match status" value="1"/>
</dbReference>
<keyword evidence="5" id="KW-1185">Reference proteome</keyword>
<dbReference type="InterPro" id="IPR001878">
    <property type="entry name" value="Znf_CCHC"/>
</dbReference>
<evidence type="ECO:0000256" key="2">
    <source>
        <dbReference type="SAM" id="MobiDB-lite"/>
    </source>
</evidence>
<keyword evidence="1" id="KW-0863">Zinc-finger</keyword>
<proteinExistence type="predicted"/>
<accession>A0A3L6PTS0</accession>
<dbReference type="EMBL" id="PQIB02000015">
    <property type="protein sequence ID" value="RLM64684.1"/>
    <property type="molecule type" value="Genomic_DNA"/>
</dbReference>
<evidence type="ECO:0000256" key="1">
    <source>
        <dbReference type="PROSITE-ProRule" id="PRU00047"/>
    </source>
</evidence>
<dbReference type="Pfam" id="PF00098">
    <property type="entry name" value="zf-CCHC"/>
    <property type="match status" value="1"/>
</dbReference>
<dbReference type="SUPFAM" id="SSF57756">
    <property type="entry name" value="Retrovirus zinc finger-like domains"/>
    <property type="match status" value="1"/>
</dbReference>
<dbReference type="OrthoDB" id="691537at2759"/>
<dbReference type="STRING" id="4540.A0A3L6PTS0"/>
<name>A0A3L6PTS0_PANMI</name>
<dbReference type="GO" id="GO:0003676">
    <property type="term" value="F:nucleic acid binding"/>
    <property type="evidence" value="ECO:0007669"/>
    <property type="project" value="InterPro"/>
</dbReference>
<dbReference type="AlphaFoldDB" id="A0A3L6PTS0"/>
<evidence type="ECO:0000259" key="3">
    <source>
        <dbReference type="PROSITE" id="PS50158"/>
    </source>
</evidence>
<feature type="domain" description="CCHC-type" evidence="3">
    <location>
        <begin position="266"/>
        <end position="281"/>
    </location>
</feature>
<protein>
    <recommendedName>
        <fullName evidence="3">CCHC-type domain-containing protein</fullName>
    </recommendedName>
</protein>
<gene>
    <name evidence="4" type="ORF">C2845_PM16G13990</name>
</gene>
<dbReference type="GO" id="GO:0008270">
    <property type="term" value="F:zinc ion binding"/>
    <property type="evidence" value="ECO:0007669"/>
    <property type="project" value="UniProtKB-KW"/>
</dbReference>
<evidence type="ECO:0000313" key="5">
    <source>
        <dbReference type="Proteomes" id="UP000275267"/>
    </source>
</evidence>
<sequence>MADLLNAGGMRRLNSHNYGYWKTRMESYLMDQDLWEIVAGTETTPPSKENAEALRKWQIKAGKAMFVLKTTIEEDLVEHIRDAVTLNEAWETFVKLFSKKNEARLQLVEKELADISQGTLSINQYFTKVKNICREISQLDPEEKVSEDWIRRIIINGLRPEYSGFIAAVSGWPIQPSLVELENLLANQEALAKRMGNITLEKKDGEEALFIRKKGPPKDRGEAKEWTRGDRYCLKKNNYSRGAQKDNDDEDDQELVKNERRRRGECFNCGKKGHFIRDSPSPRKHTEVNVATLKEVVHSGWLSEEEWDAQACITTEDDEA</sequence>
<dbReference type="Gene3D" id="4.10.60.10">
    <property type="entry name" value="Zinc finger, CCHC-type"/>
    <property type="match status" value="1"/>
</dbReference>
<dbReference type="PANTHER" id="PTHR47481:SF36">
    <property type="entry name" value="CCHC-TYPE DOMAIN-CONTAINING PROTEIN"/>
    <property type="match status" value="1"/>
</dbReference>
<dbReference type="Pfam" id="PF14223">
    <property type="entry name" value="Retrotran_gag_2"/>
    <property type="match status" value="1"/>
</dbReference>
<dbReference type="Proteomes" id="UP000275267">
    <property type="component" value="Unassembled WGS sequence"/>
</dbReference>
<dbReference type="InterPro" id="IPR036875">
    <property type="entry name" value="Znf_CCHC_sf"/>
</dbReference>
<dbReference type="PANTHER" id="PTHR47481">
    <property type="match status" value="1"/>
</dbReference>
<feature type="region of interest" description="Disordered" evidence="2">
    <location>
        <begin position="237"/>
        <end position="256"/>
    </location>
</feature>
<comment type="caution">
    <text evidence="4">The sequence shown here is derived from an EMBL/GenBank/DDBJ whole genome shotgun (WGS) entry which is preliminary data.</text>
</comment>
<keyword evidence="1" id="KW-0862">Zinc</keyword>
<evidence type="ECO:0000313" key="4">
    <source>
        <dbReference type="EMBL" id="RLM64684.1"/>
    </source>
</evidence>
<reference evidence="5" key="1">
    <citation type="journal article" date="2019" name="Nat. Commun.">
        <title>The genome of broomcorn millet.</title>
        <authorList>
            <person name="Zou C."/>
            <person name="Miki D."/>
            <person name="Li D."/>
            <person name="Tang Q."/>
            <person name="Xiao L."/>
            <person name="Rajput S."/>
            <person name="Deng P."/>
            <person name="Jia W."/>
            <person name="Huang R."/>
            <person name="Zhang M."/>
            <person name="Sun Y."/>
            <person name="Hu J."/>
            <person name="Fu X."/>
            <person name="Schnable P.S."/>
            <person name="Li F."/>
            <person name="Zhang H."/>
            <person name="Feng B."/>
            <person name="Zhu X."/>
            <person name="Liu R."/>
            <person name="Schnable J.C."/>
            <person name="Zhu J.-K."/>
            <person name="Zhang H."/>
        </authorList>
    </citation>
    <scope>NUCLEOTIDE SEQUENCE [LARGE SCALE GENOMIC DNA]</scope>
</reference>